<keyword evidence="1" id="KW-0472">Membrane</keyword>
<keyword evidence="1" id="KW-0812">Transmembrane</keyword>
<feature type="transmembrane region" description="Helical" evidence="1">
    <location>
        <begin position="211"/>
        <end position="235"/>
    </location>
</feature>
<protein>
    <submittedName>
        <fullName evidence="2">ABC-type transport system, permease component</fullName>
    </submittedName>
</protein>
<dbReference type="PATRIC" id="fig|55802.8.peg.576"/>
<dbReference type="GO" id="GO:0005886">
    <property type="term" value="C:plasma membrane"/>
    <property type="evidence" value="ECO:0007669"/>
    <property type="project" value="UniProtKB-SubCell"/>
</dbReference>
<proteinExistence type="predicted"/>
<dbReference type="PANTHER" id="PTHR43471:SF13">
    <property type="entry name" value="ABC-2 TYPE TRANSPORT SYSTEM PERMEASE PROTEIN"/>
    <property type="match status" value="1"/>
</dbReference>
<organism evidence="2 3">
    <name type="scientific">Thermococcus barophilus</name>
    <dbReference type="NCBI Taxonomy" id="55802"/>
    <lineage>
        <taxon>Archaea</taxon>
        <taxon>Methanobacteriati</taxon>
        <taxon>Methanobacteriota</taxon>
        <taxon>Thermococci</taxon>
        <taxon>Thermococcales</taxon>
        <taxon>Thermococcaceae</taxon>
        <taxon>Thermococcus</taxon>
    </lineage>
</organism>
<dbReference type="EMBL" id="CP013050">
    <property type="protein sequence ID" value="ALM74546.1"/>
    <property type="molecule type" value="Genomic_DNA"/>
</dbReference>
<dbReference type="Pfam" id="PF12679">
    <property type="entry name" value="ABC2_membrane_2"/>
    <property type="match status" value="1"/>
</dbReference>
<evidence type="ECO:0000313" key="2">
    <source>
        <dbReference type="EMBL" id="ALM74546.1"/>
    </source>
</evidence>
<feature type="transmembrane region" description="Helical" evidence="1">
    <location>
        <begin position="142"/>
        <end position="165"/>
    </location>
</feature>
<evidence type="ECO:0000313" key="3">
    <source>
        <dbReference type="Proteomes" id="UP000066042"/>
    </source>
</evidence>
<keyword evidence="1" id="KW-1133">Transmembrane helix</keyword>
<dbReference type="PANTHER" id="PTHR43471">
    <property type="entry name" value="ABC TRANSPORTER PERMEASE"/>
    <property type="match status" value="1"/>
</dbReference>
<sequence length="336" mass="36939">MLIFFVSPVKLISIVSFINQIPLIHVKLTLQVVTMNPILNVAAKDVYEGIKTKRFIITLAVFVLAGMGMAYWTKSVLMNMQIEGVNTVNILRGSQISSVKYFLAILGMLIGADAINRETEEGTIKVTLSHPIYRDQFILGKFLGRAATLTVAFLLFAVASLASMLVVGIPPNMELLMTFVKPLPFFLLFSLVYLALGMLLSVLIKKPATAIIVAIILPIFIEFLYPTVVSIVVVIEAMHSSGLSQAALQDAISKVNLFLSVVPGYHLQNITNAIFYGVTSSQMTQGGVGMALSESYTAPPYFEALSLAWKNIVILAVMLLLPFAFMYVKFMRTDLR</sequence>
<dbReference type="AlphaFoldDB" id="A0A0S1X9V9"/>
<name>A0A0S1X9V9_THEBA</name>
<feature type="transmembrane region" description="Helical" evidence="1">
    <location>
        <begin position="185"/>
        <end position="204"/>
    </location>
</feature>
<reference evidence="2 3" key="1">
    <citation type="journal article" date="2016" name="Genome Announc.">
        <title>Complete genome sequence of the hyperthermophilic and piezophilic archaeon Thermococcus barophilus Ch5, capable of growth at the expense of hydrogenogenesis from carbon monoxide and formate.</title>
        <authorList>
            <person name="Oger P."/>
            <person name="Sokolova T.G."/>
            <person name="Kozhevnikova D.A."/>
            <person name="Taranov E.A."/>
            <person name="Vannier P."/>
            <person name="Lee H.S."/>
            <person name="Kwon K.K."/>
            <person name="Kang S.G."/>
            <person name="Lee J.H."/>
            <person name="Bonch-Osmolovskaya E.A."/>
            <person name="Lebedinsky A.V."/>
        </authorList>
    </citation>
    <scope>NUCLEOTIDE SEQUENCE [LARGE SCALE GENOMIC DNA]</scope>
    <source>
        <strain evidence="3">Ch5</strain>
    </source>
</reference>
<accession>A0A0S1X9V9</accession>
<dbReference type="GO" id="GO:0140359">
    <property type="term" value="F:ABC-type transporter activity"/>
    <property type="evidence" value="ECO:0007669"/>
    <property type="project" value="InterPro"/>
</dbReference>
<evidence type="ECO:0000256" key="1">
    <source>
        <dbReference type="SAM" id="Phobius"/>
    </source>
</evidence>
<feature type="transmembrane region" description="Helical" evidence="1">
    <location>
        <begin position="307"/>
        <end position="328"/>
    </location>
</feature>
<feature type="transmembrane region" description="Helical" evidence="1">
    <location>
        <begin position="55"/>
        <end position="72"/>
    </location>
</feature>
<dbReference type="Proteomes" id="UP000066042">
    <property type="component" value="Chromosome"/>
</dbReference>
<dbReference type="STRING" id="55802.TBCH5v1_0581"/>
<gene>
    <name evidence="2" type="ORF">TBCH5v1_0581</name>
</gene>